<dbReference type="InterPro" id="IPR003708">
    <property type="entry name" value="SecB"/>
</dbReference>
<dbReference type="PANTHER" id="PTHR36918:SF1">
    <property type="entry name" value="PROTEIN-EXPORT PROTEIN SECB"/>
    <property type="match status" value="1"/>
</dbReference>
<protein>
    <recommendedName>
        <fullName evidence="6">Protein-export protein SecB</fullName>
    </recommendedName>
</protein>
<gene>
    <name evidence="6" type="primary">secB</name>
    <name evidence="7" type="ORF">DKT77_09990</name>
</gene>
<keyword evidence="5 6" id="KW-0143">Chaperone</keyword>
<dbReference type="NCBIfam" id="TIGR00809">
    <property type="entry name" value="secB"/>
    <property type="match status" value="1"/>
</dbReference>
<dbReference type="PANTHER" id="PTHR36918">
    <property type="match status" value="1"/>
</dbReference>
<organism evidence="7 8">
    <name type="scientific">Meridianimarinicoccus roseus</name>
    <dbReference type="NCBI Taxonomy" id="2072018"/>
    <lineage>
        <taxon>Bacteria</taxon>
        <taxon>Pseudomonadati</taxon>
        <taxon>Pseudomonadota</taxon>
        <taxon>Alphaproteobacteria</taxon>
        <taxon>Rhodobacterales</taxon>
        <taxon>Paracoccaceae</taxon>
        <taxon>Meridianimarinicoccus</taxon>
    </lineage>
</organism>
<dbReference type="GO" id="GO:0015031">
    <property type="term" value="P:protein transport"/>
    <property type="evidence" value="ECO:0007669"/>
    <property type="project" value="UniProtKB-UniRule"/>
</dbReference>
<keyword evidence="6" id="KW-0963">Cytoplasm</keyword>
<comment type="subcellular location">
    <subcellularLocation>
        <location evidence="6">Cytoplasm</location>
    </subcellularLocation>
</comment>
<keyword evidence="3 6" id="KW-0653">Protein transport</keyword>
<reference evidence="7 8" key="1">
    <citation type="submission" date="2018-05" db="EMBL/GenBank/DDBJ databases">
        <title>Rhodobacteraceae gen. nov., sp. nov. isolated from sea water.</title>
        <authorList>
            <person name="Ren Y."/>
        </authorList>
    </citation>
    <scope>NUCLEOTIDE SEQUENCE [LARGE SCALE GENOMIC DNA]</scope>
    <source>
        <strain evidence="7 8">TG-679</strain>
    </source>
</reference>
<comment type="similarity">
    <text evidence="1 6">Belongs to the SecB family.</text>
</comment>
<dbReference type="AlphaFoldDB" id="A0A2V2LCN3"/>
<evidence type="ECO:0000256" key="5">
    <source>
        <dbReference type="ARBA" id="ARBA00023186"/>
    </source>
</evidence>
<keyword evidence="8" id="KW-1185">Reference proteome</keyword>
<comment type="caution">
    <text evidence="7">The sequence shown here is derived from an EMBL/GenBank/DDBJ whole genome shotgun (WGS) entry which is preliminary data.</text>
</comment>
<evidence type="ECO:0000256" key="3">
    <source>
        <dbReference type="ARBA" id="ARBA00022927"/>
    </source>
</evidence>
<dbReference type="GO" id="GO:0051082">
    <property type="term" value="F:unfolded protein binding"/>
    <property type="evidence" value="ECO:0007669"/>
    <property type="project" value="InterPro"/>
</dbReference>
<keyword evidence="4 6" id="KW-0811">Translocation</keyword>
<dbReference type="GO" id="GO:0051262">
    <property type="term" value="P:protein tetramerization"/>
    <property type="evidence" value="ECO:0007669"/>
    <property type="project" value="InterPro"/>
</dbReference>
<proteinExistence type="inferred from homology"/>
<keyword evidence="2 6" id="KW-0813">Transport</keyword>
<dbReference type="RefSeq" id="WP_109811552.1">
    <property type="nucleotide sequence ID" value="NZ_QGKU01000032.1"/>
</dbReference>
<dbReference type="InterPro" id="IPR035958">
    <property type="entry name" value="SecB-like_sf"/>
</dbReference>
<evidence type="ECO:0000256" key="4">
    <source>
        <dbReference type="ARBA" id="ARBA00023010"/>
    </source>
</evidence>
<dbReference type="PRINTS" id="PR01594">
    <property type="entry name" value="SECBCHAPRONE"/>
</dbReference>
<comment type="function">
    <text evidence="6">One of the proteins required for the normal export of preproteins out of the cell cytoplasm. It is a molecular chaperone that binds to a subset of precursor proteins, maintaining them in a translocation-competent state. It also specifically binds to its receptor SecA.</text>
</comment>
<dbReference type="Pfam" id="PF02556">
    <property type="entry name" value="SecB"/>
    <property type="match status" value="1"/>
</dbReference>
<sequence>MADTPNGATPQQPAQVKMQVLAQYIRDLSFENIVAQKGTGGDVKPDVQVQVGLDAKKRTAENQYEVLSKYNITSKNKETGDVLFAMEVEYGGVFLIEGVPEQQLHPFLMIECPRMLFPFVRRIVSDMTRDGGFPALNLDTVDFMTIYRNEIERRQRESSAAQPTNA</sequence>
<name>A0A2V2LCN3_9RHOB</name>
<dbReference type="SUPFAM" id="SSF54611">
    <property type="entry name" value="SecB-like"/>
    <property type="match status" value="1"/>
</dbReference>
<dbReference type="EMBL" id="QGKU01000032">
    <property type="protein sequence ID" value="PWR02892.1"/>
    <property type="molecule type" value="Genomic_DNA"/>
</dbReference>
<dbReference type="GO" id="GO:0006457">
    <property type="term" value="P:protein folding"/>
    <property type="evidence" value="ECO:0007669"/>
    <property type="project" value="UniProtKB-UniRule"/>
</dbReference>
<comment type="subunit">
    <text evidence="6">Homotetramer, a dimer of dimers. One homotetramer interacts with 1 SecA dimer.</text>
</comment>
<dbReference type="Gene3D" id="3.10.420.10">
    <property type="entry name" value="SecB-like"/>
    <property type="match status" value="1"/>
</dbReference>
<evidence type="ECO:0000256" key="1">
    <source>
        <dbReference type="ARBA" id="ARBA00009990"/>
    </source>
</evidence>
<evidence type="ECO:0000256" key="2">
    <source>
        <dbReference type="ARBA" id="ARBA00022448"/>
    </source>
</evidence>
<dbReference type="GO" id="GO:0005737">
    <property type="term" value="C:cytoplasm"/>
    <property type="evidence" value="ECO:0007669"/>
    <property type="project" value="UniProtKB-SubCell"/>
</dbReference>
<accession>A0A2V2LCN3</accession>
<evidence type="ECO:0000313" key="7">
    <source>
        <dbReference type="EMBL" id="PWR02892.1"/>
    </source>
</evidence>
<dbReference type="NCBIfam" id="NF004392">
    <property type="entry name" value="PRK05751.1-3"/>
    <property type="match status" value="1"/>
</dbReference>
<evidence type="ECO:0000256" key="6">
    <source>
        <dbReference type="HAMAP-Rule" id="MF_00821"/>
    </source>
</evidence>
<dbReference type="Proteomes" id="UP000245680">
    <property type="component" value="Unassembled WGS sequence"/>
</dbReference>
<dbReference type="OrthoDB" id="9795145at2"/>
<dbReference type="HAMAP" id="MF_00821">
    <property type="entry name" value="SecB"/>
    <property type="match status" value="1"/>
</dbReference>
<evidence type="ECO:0000313" key="8">
    <source>
        <dbReference type="Proteomes" id="UP000245680"/>
    </source>
</evidence>